<evidence type="ECO:0000313" key="3">
    <source>
        <dbReference type="EMBL" id="EMA60398.1"/>
    </source>
</evidence>
<keyword evidence="2" id="KW-1133">Transmembrane helix</keyword>
<keyword evidence="2" id="KW-0812">Transmembrane</keyword>
<dbReference type="AlphaFoldDB" id="M0NS32"/>
<gene>
    <name evidence="3" type="ORF">C468_13239</name>
</gene>
<keyword evidence="4" id="KW-1185">Reference proteome</keyword>
<feature type="transmembrane region" description="Helical" evidence="2">
    <location>
        <begin position="189"/>
        <end position="209"/>
    </location>
</feature>
<proteinExistence type="predicted"/>
<feature type="region of interest" description="Disordered" evidence="1">
    <location>
        <begin position="220"/>
        <end position="248"/>
    </location>
</feature>
<evidence type="ECO:0008006" key="5">
    <source>
        <dbReference type="Google" id="ProtNLM"/>
    </source>
</evidence>
<feature type="transmembrane region" description="Helical" evidence="2">
    <location>
        <begin position="92"/>
        <end position="110"/>
    </location>
</feature>
<dbReference type="OrthoDB" id="252570at2157"/>
<evidence type="ECO:0000256" key="2">
    <source>
        <dbReference type="SAM" id="Phobius"/>
    </source>
</evidence>
<reference evidence="3 4" key="1">
    <citation type="journal article" date="2014" name="PLoS Genet.">
        <title>Phylogenetically driven sequencing of extremely halophilic archaea reveals strategies for static and dynamic osmo-response.</title>
        <authorList>
            <person name="Becker E.A."/>
            <person name="Seitzer P.M."/>
            <person name="Tritt A."/>
            <person name="Larsen D."/>
            <person name="Krusor M."/>
            <person name="Yao A.I."/>
            <person name="Wu D."/>
            <person name="Madern D."/>
            <person name="Eisen J.A."/>
            <person name="Darling A.E."/>
            <person name="Facciotti M.T."/>
        </authorList>
    </citation>
    <scope>NUCLEOTIDE SEQUENCE [LARGE SCALE GENOMIC DNA]</scope>
    <source>
        <strain evidence="3 4">JCM 14978</strain>
    </source>
</reference>
<dbReference type="RefSeq" id="WP_008849321.1">
    <property type="nucleotide sequence ID" value="NZ_AOJH01000080.1"/>
</dbReference>
<dbReference type="STRING" id="1230456.C468_13239"/>
<name>M0NS32_9EURY</name>
<feature type="transmembrane region" description="Helical" evidence="2">
    <location>
        <begin position="43"/>
        <end position="71"/>
    </location>
</feature>
<evidence type="ECO:0000313" key="4">
    <source>
        <dbReference type="Proteomes" id="UP000011546"/>
    </source>
</evidence>
<sequence length="248" mass="25544">MAPTLVSAAVGAVLAAALLGAAFDRRAVAVVVAAAVAPDLDAVASLVVPGATNALLHALWLPLFAAAALYWDTAVGADSRVRARFGWRGVRVAWVALAAFVVAGVGPDLFGREGANLLYPIHDAYYRIDGRLVFSTQEGVVQTFVALGAEGPGILPFRSPGTTASHAIPTFANPDGRPGLSLDADRTLYLVRSGWQLAVVAAGAALLAVRFARVRRSRVSADRNGDGSGDEGGGGDETDAATDRTEVL</sequence>
<dbReference type="PATRIC" id="fig|1230456.3.peg.2632"/>
<comment type="caution">
    <text evidence="3">The sequence shown here is derived from an EMBL/GenBank/DDBJ whole genome shotgun (WGS) entry which is preliminary data.</text>
</comment>
<dbReference type="Proteomes" id="UP000011546">
    <property type="component" value="Unassembled WGS sequence"/>
</dbReference>
<keyword evidence="2" id="KW-0472">Membrane</keyword>
<accession>M0NS32</accession>
<protein>
    <recommendedName>
        <fullName evidence="5">Membrane-bound metal-dependent hydrolase</fullName>
    </recommendedName>
</protein>
<organism evidence="3 4">
    <name type="scientific">Halorubrum kocurii JCM 14978</name>
    <dbReference type="NCBI Taxonomy" id="1230456"/>
    <lineage>
        <taxon>Archaea</taxon>
        <taxon>Methanobacteriati</taxon>
        <taxon>Methanobacteriota</taxon>
        <taxon>Stenosarchaea group</taxon>
        <taxon>Halobacteria</taxon>
        <taxon>Halobacteriales</taxon>
        <taxon>Haloferacaceae</taxon>
        <taxon>Halorubrum</taxon>
    </lineage>
</organism>
<evidence type="ECO:0000256" key="1">
    <source>
        <dbReference type="SAM" id="MobiDB-lite"/>
    </source>
</evidence>
<dbReference type="EMBL" id="AOJH01000080">
    <property type="protein sequence ID" value="EMA60398.1"/>
    <property type="molecule type" value="Genomic_DNA"/>
</dbReference>